<dbReference type="Pfam" id="PF14559">
    <property type="entry name" value="TPR_19"/>
    <property type="match status" value="1"/>
</dbReference>
<sequence length="187" mass="20839">MKPDTSSLKKPLQTAIFLFLSVFLVCWSAGTASAEHDHMQEPDSHNHADHYEGDGHDHGEGNSSHQLNNEGIALYRAKDYKAAAEKFKQAIALDPDVGEIHAMLGQTQEKLGDFELAIANLTTSLGLTKNQSINRLTHKYLARAYIGLRNFEEARKEIGIYKEMCVAQNALTPKTEQIIGDLYDQLK</sequence>
<dbReference type="Gene3D" id="1.25.40.10">
    <property type="entry name" value="Tetratricopeptide repeat domain"/>
    <property type="match status" value="1"/>
</dbReference>
<dbReference type="AlphaFoldDB" id="A0A8J6TFR7"/>
<gene>
    <name evidence="4" type="ORF">H8E41_07505</name>
</gene>
<dbReference type="EMBL" id="JACNJZ010000101">
    <property type="protein sequence ID" value="MBC8317738.1"/>
    <property type="molecule type" value="Genomic_DNA"/>
</dbReference>
<feature type="signal peptide" evidence="3">
    <location>
        <begin position="1"/>
        <end position="34"/>
    </location>
</feature>
<evidence type="ECO:0000313" key="4">
    <source>
        <dbReference type="EMBL" id="MBC8317738.1"/>
    </source>
</evidence>
<dbReference type="SMART" id="SM00028">
    <property type="entry name" value="TPR"/>
    <property type="match status" value="2"/>
</dbReference>
<dbReference type="InterPro" id="IPR011990">
    <property type="entry name" value="TPR-like_helical_dom_sf"/>
</dbReference>
<protein>
    <submittedName>
        <fullName evidence="4">Tetratricopeptide repeat protein</fullName>
    </submittedName>
</protein>
<evidence type="ECO:0000256" key="1">
    <source>
        <dbReference type="PROSITE-ProRule" id="PRU00339"/>
    </source>
</evidence>
<keyword evidence="3" id="KW-0732">Signal</keyword>
<comment type="caution">
    <text evidence="4">The sequence shown here is derived from an EMBL/GenBank/DDBJ whole genome shotgun (WGS) entry which is preliminary data.</text>
</comment>
<feature type="chain" id="PRO_5035151321" evidence="3">
    <location>
        <begin position="35"/>
        <end position="187"/>
    </location>
</feature>
<reference evidence="4 5" key="1">
    <citation type="submission" date="2020-08" db="EMBL/GenBank/DDBJ databases">
        <title>Bridging the membrane lipid divide: bacteria of the FCB group superphylum have the potential to synthesize archaeal ether lipids.</title>
        <authorList>
            <person name="Villanueva L."/>
            <person name="Von Meijenfeldt F.A.B."/>
            <person name="Westbye A.B."/>
            <person name="Yadav S."/>
            <person name="Hopmans E.C."/>
            <person name="Dutilh B.E."/>
            <person name="Sinninghe Damste J.S."/>
        </authorList>
    </citation>
    <scope>NUCLEOTIDE SEQUENCE [LARGE SCALE GENOMIC DNA]</scope>
    <source>
        <strain evidence="4">NIOZ-UU47</strain>
    </source>
</reference>
<dbReference type="PROSITE" id="PS50005">
    <property type="entry name" value="TPR"/>
    <property type="match status" value="1"/>
</dbReference>
<feature type="compositionally biased region" description="Basic and acidic residues" evidence="2">
    <location>
        <begin position="36"/>
        <end position="60"/>
    </location>
</feature>
<keyword evidence="1" id="KW-0802">TPR repeat</keyword>
<organism evidence="4 5">
    <name type="scientific">Candidatus Desulfobia pelagia</name>
    <dbReference type="NCBI Taxonomy" id="2841692"/>
    <lineage>
        <taxon>Bacteria</taxon>
        <taxon>Pseudomonadati</taxon>
        <taxon>Thermodesulfobacteriota</taxon>
        <taxon>Desulfobulbia</taxon>
        <taxon>Desulfobulbales</taxon>
        <taxon>Desulfobulbaceae</taxon>
        <taxon>Candidatus Desulfobia</taxon>
    </lineage>
</organism>
<accession>A0A8J6TFR7</accession>
<dbReference type="Proteomes" id="UP000614424">
    <property type="component" value="Unassembled WGS sequence"/>
</dbReference>
<dbReference type="SUPFAM" id="SSF48452">
    <property type="entry name" value="TPR-like"/>
    <property type="match status" value="1"/>
</dbReference>
<feature type="region of interest" description="Disordered" evidence="2">
    <location>
        <begin position="36"/>
        <end position="66"/>
    </location>
</feature>
<feature type="repeat" description="TPR" evidence="1">
    <location>
        <begin position="64"/>
        <end position="97"/>
    </location>
</feature>
<evidence type="ECO:0000256" key="3">
    <source>
        <dbReference type="SAM" id="SignalP"/>
    </source>
</evidence>
<evidence type="ECO:0000256" key="2">
    <source>
        <dbReference type="SAM" id="MobiDB-lite"/>
    </source>
</evidence>
<proteinExistence type="predicted"/>
<name>A0A8J6TFR7_9BACT</name>
<evidence type="ECO:0000313" key="5">
    <source>
        <dbReference type="Proteomes" id="UP000614424"/>
    </source>
</evidence>
<dbReference type="InterPro" id="IPR019734">
    <property type="entry name" value="TPR_rpt"/>
</dbReference>